<dbReference type="Proteomes" id="UP001447188">
    <property type="component" value="Unassembled WGS sequence"/>
</dbReference>
<proteinExistence type="predicted"/>
<comment type="caution">
    <text evidence="2">The sequence shown here is derived from an EMBL/GenBank/DDBJ whole genome shotgun (WGS) entry which is preliminary data.</text>
</comment>
<keyword evidence="3" id="KW-1185">Reference proteome</keyword>
<protein>
    <submittedName>
        <fullName evidence="2">Uncharacterized protein</fullName>
    </submittedName>
</protein>
<evidence type="ECO:0000313" key="3">
    <source>
        <dbReference type="Proteomes" id="UP001447188"/>
    </source>
</evidence>
<evidence type="ECO:0000313" key="2">
    <source>
        <dbReference type="EMBL" id="KAL0632061.1"/>
    </source>
</evidence>
<accession>A0ABR3G7Y1</accession>
<evidence type="ECO:0000256" key="1">
    <source>
        <dbReference type="SAM" id="MobiDB-lite"/>
    </source>
</evidence>
<feature type="region of interest" description="Disordered" evidence="1">
    <location>
        <begin position="96"/>
        <end position="125"/>
    </location>
</feature>
<organism evidence="2 3">
    <name type="scientific">Discina gigas</name>
    <dbReference type="NCBI Taxonomy" id="1032678"/>
    <lineage>
        <taxon>Eukaryota</taxon>
        <taxon>Fungi</taxon>
        <taxon>Dikarya</taxon>
        <taxon>Ascomycota</taxon>
        <taxon>Pezizomycotina</taxon>
        <taxon>Pezizomycetes</taxon>
        <taxon>Pezizales</taxon>
        <taxon>Discinaceae</taxon>
        <taxon>Discina</taxon>
    </lineage>
</organism>
<name>A0ABR3G7Y1_9PEZI</name>
<feature type="compositionally biased region" description="Acidic residues" evidence="1">
    <location>
        <begin position="96"/>
        <end position="115"/>
    </location>
</feature>
<dbReference type="EMBL" id="JBBBZM010000190">
    <property type="protein sequence ID" value="KAL0632061.1"/>
    <property type="molecule type" value="Genomic_DNA"/>
</dbReference>
<sequence>MESSQNILPSAAGDGRITCFIALKMFSELKVLSDFTKLGSTWSAVNIIARFQTAFQHVDILMETGEALSPETRTAIIFSFNSLLHLIDEKDWRSEADDDDTEWDSDDDTVGDSDDVTGGNSDDAKEREFMGGHMHAVTCLRIFIWSSQGYQGPLTDLVDKDIITRFRDLLRLVDRVKAIDDETMAQAVIGLNQFLQQEVEIVSAVTFGKGGRCCTRAHR</sequence>
<reference evidence="2 3" key="1">
    <citation type="submission" date="2024-02" db="EMBL/GenBank/DDBJ databases">
        <title>Discinaceae phylogenomics.</title>
        <authorList>
            <person name="Dirks A.C."/>
            <person name="James T.Y."/>
        </authorList>
    </citation>
    <scope>NUCLEOTIDE SEQUENCE [LARGE SCALE GENOMIC DNA]</scope>
    <source>
        <strain evidence="2 3">ACD0624</strain>
    </source>
</reference>
<gene>
    <name evidence="2" type="ORF">Q9L58_009069</name>
</gene>